<dbReference type="Proteomes" id="UP000437068">
    <property type="component" value="Unassembled WGS sequence"/>
</dbReference>
<accession>A0A6A3Y4Q7</accession>
<dbReference type="EMBL" id="QXGC01001420">
    <property type="protein sequence ID" value="KAE9203353.1"/>
    <property type="molecule type" value="Genomic_DNA"/>
</dbReference>
<dbReference type="EMBL" id="QXGE01000648">
    <property type="protein sequence ID" value="KAE9306842.1"/>
    <property type="molecule type" value="Genomic_DNA"/>
</dbReference>
<evidence type="ECO:0000259" key="3">
    <source>
        <dbReference type="Pfam" id="PF13358"/>
    </source>
</evidence>
<dbReference type="EMBL" id="QXGF01001480">
    <property type="protein sequence ID" value="KAE8929693.1"/>
    <property type="molecule type" value="Genomic_DNA"/>
</dbReference>
<evidence type="ECO:0000313" key="19">
    <source>
        <dbReference type="Proteomes" id="UP000441208"/>
    </source>
</evidence>
<keyword evidence="15" id="KW-1185">Reference proteome</keyword>
<gene>
    <name evidence="12" type="ORF">PF001_g11912</name>
    <name evidence="11" type="ORF">PF002_g12326</name>
    <name evidence="9" type="ORF">PF004_g18156</name>
    <name evidence="10" type="ORF">PF005_g10733</name>
    <name evidence="8" type="ORF">PF006_g15002</name>
    <name evidence="7" type="ORF">PF007_g13135</name>
    <name evidence="13" type="ORF">PF008_g18420</name>
    <name evidence="4" type="ORF">PF009_g20197</name>
    <name evidence="6" type="ORF">PF010_g18429</name>
    <name evidence="5" type="ORF">PF011_g17940</name>
</gene>
<dbReference type="Proteomes" id="UP000429523">
    <property type="component" value="Unassembled WGS sequence"/>
</dbReference>
<evidence type="ECO:0000313" key="6">
    <source>
        <dbReference type="EMBL" id="KAE9090857.1"/>
    </source>
</evidence>
<evidence type="ECO:0000313" key="22">
    <source>
        <dbReference type="Proteomes" id="UP000486351"/>
    </source>
</evidence>
<reference evidence="14 15" key="1">
    <citation type="submission" date="2018-08" db="EMBL/GenBank/DDBJ databases">
        <title>Genomic investigation of the strawberry pathogen Phytophthora fragariae indicates pathogenicity is determined by transcriptional variation in three key races.</title>
        <authorList>
            <person name="Adams T.M."/>
            <person name="Armitage A.D."/>
            <person name="Sobczyk M.K."/>
            <person name="Bates H.J."/>
            <person name="Dunwell J.M."/>
            <person name="Nellist C.F."/>
            <person name="Harrison R.J."/>
        </authorList>
    </citation>
    <scope>NUCLEOTIDE SEQUENCE [LARGE SCALE GENOMIC DNA]</scope>
    <source>
        <strain evidence="12 16">A4</strain>
        <strain evidence="11 17">BC-1</strain>
        <strain evidence="9 21">BC-23</strain>
        <strain evidence="10 15">NOV-27</strain>
        <strain evidence="8 18">NOV-5</strain>
        <strain evidence="7 19">NOV-71</strain>
        <strain evidence="13 22">NOV-77</strain>
        <strain evidence="4 14">NOV-9</strain>
        <strain evidence="6 23">ONT-3</strain>
        <strain evidence="5 20">SCRP245</strain>
    </source>
</reference>
<evidence type="ECO:0000313" key="9">
    <source>
        <dbReference type="EMBL" id="KAE9203353.1"/>
    </source>
</evidence>
<dbReference type="Proteomes" id="UP000441208">
    <property type="component" value="Unassembled WGS sequence"/>
</dbReference>
<protein>
    <recommendedName>
        <fullName evidence="3">Tc1-like transposase DDE domain-containing protein</fullName>
    </recommendedName>
</protein>
<evidence type="ECO:0000313" key="16">
    <source>
        <dbReference type="Proteomes" id="UP000437068"/>
    </source>
</evidence>
<proteinExistence type="predicted"/>
<evidence type="ECO:0000313" key="18">
    <source>
        <dbReference type="Proteomes" id="UP000440732"/>
    </source>
</evidence>
<feature type="compositionally biased region" description="Basic and acidic residues" evidence="2">
    <location>
        <begin position="12"/>
        <end position="26"/>
    </location>
</feature>
<dbReference type="InterPro" id="IPR036397">
    <property type="entry name" value="RNaseH_sf"/>
</dbReference>
<evidence type="ECO:0000313" key="10">
    <source>
        <dbReference type="EMBL" id="KAE9212111.1"/>
    </source>
</evidence>
<dbReference type="GO" id="GO:0003676">
    <property type="term" value="F:nucleic acid binding"/>
    <property type="evidence" value="ECO:0007669"/>
    <property type="project" value="InterPro"/>
</dbReference>
<evidence type="ECO:0000313" key="7">
    <source>
        <dbReference type="EMBL" id="KAE9107170.1"/>
    </source>
</evidence>
<dbReference type="Proteomes" id="UP000476176">
    <property type="component" value="Unassembled WGS sequence"/>
</dbReference>
<dbReference type="EMBL" id="QXGA01000969">
    <property type="protein sequence ID" value="KAE9133611.1"/>
    <property type="molecule type" value="Genomic_DNA"/>
</dbReference>
<name>A0A6A3Y4Q7_9STRA</name>
<dbReference type="Proteomes" id="UP000440367">
    <property type="component" value="Unassembled WGS sequence"/>
</dbReference>
<evidence type="ECO:0000313" key="12">
    <source>
        <dbReference type="EMBL" id="KAE9306842.1"/>
    </source>
</evidence>
<evidence type="ECO:0000313" key="23">
    <source>
        <dbReference type="Proteomes" id="UP000488956"/>
    </source>
</evidence>
<dbReference type="EMBL" id="QXGB01000517">
    <property type="protein sequence ID" value="KAE9212111.1"/>
    <property type="molecule type" value="Genomic_DNA"/>
</dbReference>
<dbReference type="AlphaFoldDB" id="A0A6A3Y4Q7"/>
<evidence type="ECO:0000313" key="11">
    <source>
        <dbReference type="EMBL" id="KAE9232613.1"/>
    </source>
</evidence>
<evidence type="ECO:0000256" key="1">
    <source>
        <dbReference type="SAM" id="Coils"/>
    </source>
</evidence>
<evidence type="ECO:0000313" key="15">
    <source>
        <dbReference type="Proteomes" id="UP000433483"/>
    </source>
</evidence>
<evidence type="ECO:0000313" key="21">
    <source>
        <dbReference type="Proteomes" id="UP000476176"/>
    </source>
</evidence>
<evidence type="ECO:0000313" key="20">
    <source>
        <dbReference type="Proteomes" id="UP000460718"/>
    </source>
</evidence>
<evidence type="ECO:0000313" key="4">
    <source>
        <dbReference type="EMBL" id="KAE8929693.1"/>
    </source>
</evidence>
<dbReference type="Proteomes" id="UP000440732">
    <property type="component" value="Unassembled WGS sequence"/>
</dbReference>
<dbReference type="Proteomes" id="UP000488956">
    <property type="component" value="Unassembled WGS sequence"/>
</dbReference>
<feature type="coiled-coil region" evidence="1">
    <location>
        <begin position="37"/>
        <end position="78"/>
    </location>
</feature>
<organism evidence="10 15">
    <name type="scientific">Phytophthora fragariae</name>
    <dbReference type="NCBI Taxonomy" id="53985"/>
    <lineage>
        <taxon>Eukaryota</taxon>
        <taxon>Sar</taxon>
        <taxon>Stramenopiles</taxon>
        <taxon>Oomycota</taxon>
        <taxon>Peronosporomycetes</taxon>
        <taxon>Peronosporales</taxon>
        <taxon>Peronosporaceae</taxon>
        <taxon>Phytophthora</taxon>
    </lineage>
</organism>
<evidence type="ECO:0000313" key="17">
    <source>
        <dbReference type="Proteomes" id="UP000440367"/>
    </source>
</evidence>
<dbReference type="EMBL" id="QXFX01001404">
    <property type="protein sequence ID" value="KAE9090857.1"/>
    <property type="molecule type" value="Genomic_DNA"/>
</dbReference>
<dbReference type="Gene3D" id="3.30.420.10">
    <property type="entry name" value="Ribonuclease H-like superfamily/Ribonuclease H"/>
    <property type="match status" value="1"/>
</dbReference>
<dbReference type="Proteomes" id="UP000460718">
    <property type="component" value="Unassembled WGS sequence"/>
</dbReference>
<evidence type="ECO:0000313" key="5">
    <source>
        <dbReference type="EMBL" id="KAE8991453.1"/>
    </source>
</evidence>
<keyword evidence="1" id="KW-0175">Coiled coil</keyword>
<evidence type="ECO:0000256" key="2">
    <source>
        <dbReference type="SAM" id="MobiDB-lite"/>
    </source>
</evidence>
<dbReference type="Proteomes" id="UP000486351">
    <property type="component" value="Unassembled WGS sequence"/>
</dbReference>
<sequence length="530" mass="60686">MAQEASARRRLHQQERVAEDHARQRGKRQIEELTMAYKHAQLAAEKTSKKLERLAQKKAEQQRQLDQLRLAVEGGEHEMTPSEERQLRNVAGFGNKKPRLTGADEAVIMELAGMLPQAKIGECIGVSQSTVSRHLRKTAPNRRKTGRHVKLTREMLFAAARFQFIFNTTSLQRTCAFIGLSYGVKVHPRTMSRHLKRTAGFRLGDFRRFPRDRNSERAIQDRFRYATDMPQKFGQNTLYEAVYFDEMKLSRCTKRKAWSIGGWIPTVPDEPYSTNPEHLTLLYAASPAFGTLYFEIVEGSVTGETCLSFMKEMMTTYMRKGLASRKRAFIMDNASIHHRDPVKDYMTGSVVSEKIGLEFLPIYSPFLNPLEEVLGLLKSRLWRSRSGAAVTDESKSLLKRNLSQEVLCITNDDVRQYYFHVEHFLKFAEDRTPVFTQQLYEASHNGDEAGLCPMLPETIERILDSYIPERYTEFTPEAQADVEQSYGCKRLTMTMIDDIAARHRCEEDSTNIVGDAIDNGGAACETEYNF</sequence>
<dbReference type="Pfam" id="PF13358">
    <property type="entry name" value="DDE_3"/>
    <property type="match status" value="1"/>
</dbReference>
<dbReference type="Proteomes" id="UP000433483">
    <property type="component" value="Unassembled WGS sequence"/>
</dbReference>
<evidence type="ECO:0000313" key="13">
    <source>
        <dbReference type="EMBL" id="KAE9318783.1"/>
    </source>
</evidence>
<feature type="domain" description="Tc1-like transposase DDE" evidence="3">
    <location>
        <begin position="242"/>
        <end position="385"/>
    </location>
</feature>
<dbReference type="EMBL" id="QXFY01001401">
    <property type="protein sequence ID" value="KAE9318783.1"/>
    <property type="molecule type" value="Genomic_DNA"/>
</dbReference>
<feature type="region of interest" description="Disordered" evidence="2">
    <location>
        <begin position="1"/>
        <end position="26"/>
    </location>
</feature>
<dbReference type="EMBL" id="QXGD01000591">
    <property type="protein sequence ID" value="KAE9232613.1"/>
    <property type="molecule type" value="Genomic_DNA"/>
</dbReference>
<evidence type="ECO:0000313" key="14">
    <source>
        <dbReference type="Proteomes" id="UP000429523"/>
    </source>
</evidence>
<dbReference type="EMBL" id="QXFZ01000713">
    <property type="protein sequence ID" value="KAE9107170.1"/>
    <property type="molecule type" value="Genomic_DNA"/>
</dbReference>
<dbReference type="InterPro" id="IPR038717">
    <property type="entry name" value="Tc1-like_DDE_dom"/>
</dbReference>
<dbReference type="EMBL" id="QXFW01001396">
    <property type="protein sequence ID" value="KAE8991453.1"/>
    <property type="molecule type" value="Genomic_DNA"/>
</dbReference>
<dbReference type="OrthoDB" id="88881at2759"/>
<comment type="caution">
    <text evidence="10">The sequence shown here is derived from an EMBL/GenBank/DDBJ whole genome shotgun (WGS) entry which is preliminary data.</text>
</comment>
<evidence type="ECO:0000313" key="8">
    <source>
        <dbReference type="EMBL" id="KAE9133611.1"/>
    </source>
</evidence>